<protein>
    <submittedName>
        <fullName evidence="2">Uncharacterized protein</fullName>
    </submittedName>
</protein>
<evidence type="ECO:0000313" key="3">
    <source>
        <dbReference type="Proteomes" id="UP001195769"/>
    </source>
</evidence>
<sequence length="278" mass="30183">MKITCVINGVGIQERMQAKAKAKATAAGDSHPVRCSKSRAPKSRVVNNTPVNTWSRQILIPPALSSLDVKPNNIECREVQPMPTMRPSVQAEAETPRAVNPTQPEPTARDILQSIQDLGRRLDLLATSERVDELDARLGSVEDVFGRRLNALEQRLNSSDTEWRAMSASVGHLTIALRDHKDDLTAHRSRINTTAYAPPSHANAHLPAWLAQSDEDPHISAIGRQWTHAWDVSVMTGVQGHVGTSASAVLVTETVDSMVLAADVSPDTSSDLSTISDD</sequence>
<organism evidence="2 3">
    <name type="scientific">Suillus fuscotomentosus</name>
    <dbReference type="NCBI Taxonomy" id="1912939"/>
    <lineage>
        <taxon>Eukaryota</taxon>
        <taxon>Fungi</taxon>
        <taxon>Dikarya</taxon>
        <taxon>Basidiomycota</taxon>
        <taxon>Agaricomycotina</taxon>
        <taxon>Agaricomycetes</taxon>
        <taxon>Agaricomycetidae</taxon>
        <taxon>Boletales</taxon>
        <taxon>Suillineae</taxon>
        <taxon>Suillaceae</taxon>
        <taxon>Suillus</taxon>
    </lineage>
</organism>
<evidence type="ECO:0000256" key="1">
    <source>
        <dbReference type="SAM" id="MobiDB-lite"/>
    </source>
</evidence>
<name>A0AAD4DSC3_9AGAM</name>
<reference evidence="2" key="1">
    <citation type="journal article" date="2020" name="New Phytol.">
        <title>Comparative genomics reveals dynamic genome evolution in host specialist ectomycorrhizal fungi.</title>
        <authorList>
            <person name="Lofgren L.A."/>
            <person name="Nguyen N.H."/>
            <person name="Vilgalys R."/>
            <person name="Ruytinx J."/>
            <person name="Liao H.L."/>
            <person name="Branco S."/>
            <person name="Kuo A."/>
            <person name="LaButti K."/>
            <person name="Lipzen A."/>
            <person name="Andreopoulos W."/>
            <person name="Pangilinan J."/>
            <person name="Riley R."/>
            <person name="Hundley H."/>
            <person name="Na H."/>
            <person name="Barry K."/>
            <person name="Grigoriev I.V."/>
            <person name="Stajich J.E."/>
            <person name="Kennedy P.G."/>
        </authorList>
    </citation>
    <scope>NUCLEOTIDE SEQUENCE</scope>
    <source>
        <strain evidence="2">FC203</strain>
    </source>
</reference>
<dbReference type="RefSeq" id="XP_041218622.1">
    <property type="nucleotide sequence ID" value="XM_041369133.1"/>
</dbReference>
<dbReference type="GeneID" id="64663431"/>
<dbReference type="Proteomes" id="UP001195769">
    <property type="component" value="Unassembled WGS sequence"/>
</dbReference>
<proteinExistence type="predicted"/>
<gene>
    <name evidence="2" type="ORF">F5891DRAFT_1209365</name>
</gene>
<dbReference type="EMBL" id="JABBWK010000110">
    <property type="protein sequence ID" value="KAG1893046.1"/>
    <property type="molecule type" value="Genomic_DNA"/>
</dbReference>
<comment type="caution">
    <text evidence="2">The sequence shown here is derived from an EMBL/GenBank/DDBJ whole genome shotgun (WGS) entry which is preliminary data.</text>
</comment>
<accession>A0AAD4DSC3</accession>
<dbReference type="AlphaFoldDB" id="A0AAD4DSC3"/>
<evidence type="ECO:0000313" key="2">
    <source>
        <dbReference type="EMBL" id="KAG1893046.1"/>
    </source>
</evidence>
<keyword evidence="3" id="KW-1185">Reference proteome</keyword>
<feature type="region of interest" description="Disordered" evidence="1">
    <location>
        <begin position="24"/>
        <end position="46"/>
    </location>
</feature>